<evidence type="ECO:0000256" key="1">
    <source>
        <dbReference type="SAM" id="Phobius"/>
    </source>
</evidence>
<evidence type="ECO:0000313" key="3">
    <source>
        <dbReference type="Proteomes" id="UP000076722"/>
    </source>
</evidence>
<keyword evidence="3" id="KW-1185">Reference proteome</keyword>
<evidence type="ECO:0000313" key="2">
    <source>
        <dbReference type="EMBL" id="KZS86961.1"/>
    </source>
</evidence>
<protein>
    <submittedName>
        <fullName evidence="2">Uncharacterized protein</fullName>
    </submittedName>
</protein>
<sequence>MTRIRYIRDPRLRIAPGSGFRFRRNRPYPRISEIREKLIYLLFSNILFNINIIFVLFTRVLFVLVCERDQFAIKH</sequence>
<keyword evidence="1" id="KW-0812">Transmembrane</keyword>
<name>A0A164MRI9_9AGAM</name>
<feature type="transmembrane region" description="Helical" evidence="1">
    <location>
        <begin position="38"/>
        <end position="65"/>
    </location>
</feature>
<keyword evidence="1" id="KW-1133">Transmembrane helix</keyword>
<accession>A0A164MRI9</accession>
<dbReference type="EMBL" id="KV419461">
    <property type="protein sequence ID" value="KZS86961.1"/>
    <property type="molecule type" value="Genomic_DNA"/>
</dbReference>
<dbReference type="Proteomes" id="UP000076722">
    <property type="component" value="Unassembled WGS sequence"/>
</dbReference>
<keyword evidence="1" id="KW-0472">Membrane</keyword>
<reference evidence="2 3" key="1">
    <citation type="journal article" date="2016" name="Mol. Biol. Evol.">
        <title>Comparative Genomics of Early-Diverging Mushroom-Forming Fungi Provides Insights into the Origins of Lignocellulose Decay Capabilities.</title>
        <authorList>
            <person name="Nagy L.G."/>
            <person name="Riley R."/>
            <person name="Tritt A."/>
            <person name="Adam C."/>
            <person name="Daum C."/>
            <person name="Floudas D."/>
            <person name="Sun H."/>
            <person name="Yadav J.S."/>
            <person name="Pangilinan J."/>
            <person name="Larsson K.H."/>
            <person name="Matsuura K."/>
            <person name="Barry K."/>
            <person name="Labutti K."/>
            <person name="Kuo R."/>
            <person name="Ohm R.A."/>
            <person name="Bhattacharya S.S."/>
            <person name="Shirouzu T."/>
            <person name="Yoshinaga Y."/>
            <person name="Martin F.M."/>
            <person name="Grigoriev I.V."/>
            <person name="Hibbett D.S."/>
        </authorList>
    </citation>
    <scope>NUCLEOTIDE SEQUENCE [LARGE SCALE GENOMIC DNA]</scope>
    <source>
        <strain evidence="2 3">HHB9708</strain>
    </source>
</reference>
<gene>
    <name evidence="2" type="ORF">SISNIDRAFT_323973</name>
</gene>
<organism evidence="2 3">
    <name type="scientific">Sistotremastrum niveocremeum HHB9708</name>
    <dbReference type="NCBI Taxonomy" id="1314777"/>
    <lineage>
        <taxon>Eukaryota</taxon>
        <taxon>Fungi</taxon>
        <taxon>Dikarya</taxon>
        <taxon>Basidiomycota</taxon>
        <taxon>Agaricomycotina</taxon>
        <taxon>Agaricomycetes</taxon>
        <taxon>Sistotremastrales</taxon>
        <taxon>Sistotremastraceae</taxon>
        <taxon>Sertulicium</taxon>
        <taxon>Sertulicium niveocremeum</taxon>
    </lineage>
</organism>
<dbReference type="AlphaFoldDB" id="A0A164MRI9"/>
<proteinExistence type="predicted"/>